<dbReference type="SUPFAM" id="SSF48498">
    <property type="entry name" value="Tetracyclin repressor-like, C-terminal domain"/>
    <property type="match status" value="1"/>
</dbReference>
<dbReference type="InterPro" id="IPR050109">
    <property type="entry name" value="HTH-type_TetR-like_transc_reg"/>
</dbReference>
<dbReference type="SUPFAM" id="SSF46689">
    <property type="entry name" value="Homeodomain-like"/>
    <property type="match status" value="1"/>
</dbReference>
<dbReference type="Pfam" id="PF00440">
    <property type="entry name" value="TetR_N"/>
    <property type="match status" value="1"/>
</dbReference>
<dbReference type="PANTHER" id="PTHR30055">
    <property type="entry name" value="HTH-TYPE TRANSCRIPTIONAL REGULATOR RUTR"/>
    <property type="match status" value="1"/>
</dbReference>
<dbReference type="PROSITE" id="PS50977">
    <property type="entry name" value="HTH_TETR_2"/>
    <property type="match status" value="1"/>
</dbReference>
<protein>
    <submittedName>
        <fullName evidence="6">AcrR family transcriptional regulator</fullName>
    </submittedName>
</protein>
<gene>
    <name evidence="6" type="ORF">QO014_000457</name>
</gene>
<dbReference type="InterPro" id="IPR036271">
    <property type="entry name" value="Tet_transcr_reg_TetR-rel_C_sf"/>
</dbReference>
<proteinExistence type="predicted"/>
<dbReference type="Proteomes" id="UP001241603">
    <property type="component" value="Unassembled WGS sequence"/>
</dbReference>
<evidence type="ECO:0000256" key="4">
    <source>
        <dbReference type="PROSITE-ProRule" id="PRU00335"/>
    </source>
</evidence>
<keyword evidence="7" id="KW-1185">Reference proteome</keyword>
<feature type="domain" description="HTH tetR-type" evidence="5">
    <location>
        <begin position="10"/>
        <end position="70"/>
    </location>
</feature>
<evidence type="ECO:0000256" key="3">
    <source>
        <dbReference type="ARBA" id="ARBA00023163"/>
    </source>
</evidence>
<keyword evidence="3" id="KW-0804">Transcription</keyword>
<accession>A0ABU0H1A3</accession>
<dbReference type="Gene3D" id="1.10.357.10">
    <property type="entry name" value="Tetracycline Repressor, domain 2"/>
    <property type="match status" value="1"/>
</dbReference>
<dbReference type="Pfam" id="PF13305">
    <property type="entry name" value="TetR_C_33"/>
    <property type="match status" value="1"/>
</dbReference>
<sequence>MARRNDHAPDELRRLAREAAGAVAREEGLRGLTVRRVAERIGYTPGTLYNLFANLDDLIVHVNGDTLDRLDAALKAAGASLPAERRARLVDAYFDFVEADPLLWSLLFEHRLPAGAELPDWYKATLDRLIDNVVAALAPLMEAWPSPEARRMTVVALWAALHGISTLAVSRKLTLVAAVPPRALGHLLVERMIAAGPAPASPPPVTLS</sequence>
<keyword evidence="2 4" id="KW-0238">DNA-binding</keyword>
<comment type="caution">
    <text evidence="6">The sequence shown here is derived from an EMBL/GenBank/DDBJ whole genome shotgun (WGS) entry which is preliminary data.</text>
</comment>
<dbReference type="EMBL" id="JAUSVO010000001">
    <property type="protein sequence ID" value="MDQ0436087.1"/>
    <property type="molecule type" value="Genomic_DNA"/>
</dbReference>
<dbReference type="InterPro" id="IPR001647">
    <property type="entry name" value="HTH_TetR"/>
</dbReference>
<evidence type="ECO:0000256" key="1">
    <source>
        <dbReference type="ARBA" id="ARBA00023015"/>
    </source>
</evidence>
<dbReference type="InterPro" id="IPR025996">
    <property type="entry name" value="MT1864/Rv1816-like_C"/>
</dbReference>
<evidence type="ECO:0000259" key="5">
    <source>
        <dbReference type="PROSITE" id="PS50977"/>
    </source>
</evidence>
<name>A0ABU0H1A3_9HYPH</name>
<dbReference type="PANTHER" id="PTHR30055:SF234">
    <property type="entry name" value="HTH-TYPE TRANSCRIPTIONAL REGULATOR BETI"/>
    <property type="match status" value="1"/>
</dbReference>
<reference evidence="6 7" key="1">
    <citation type="submission" date="2023-07" db="EMBL/GenBank/DDBJ databases">
        <title>Genomic Encyclopedia of Type Strains, Phase IV (KMG-IV): sequencing the most valuable type-strain genomes for metagenomic binning, comparative biology and taxonomic classification.</title>
        <authorList>
            <person name="Goeker M."/>
        </authorList>
    </citation>
    <scope>NUCLEOTIDE SEQUENCE [LARGE SCALE GENOMIC DNA]</scope>
    <source>
        <strain evidence="6 7">B6-8</strain>
    </source>
</reference>
<dbReference type="InterPro" id="IPR009057">
    <property type="entry name" value="Homeodomain-like_sf"/>
</dbReference>
<feature type="DNA-binding region" description="H-T-H motif" evidence="4">
    <location>
        <begin position="33"/>
        <end position="52"/>
    </location>
</feature>
<evidence type="ECO:0000313" key="7">
    <source>
        <dbReference type="Proteomes" id="UP001241603"/>
    </source>
</evidence>
<evidence type="ECO:0000313" key="6">
    <source>
        <dbReference type="EMBL" id="MDQ0436087.1"/>
    </source>
</evidence>
<keyword evidence="1" id="KW-0805">Transcription regulation</keyword>
<organism evidence="6 7">
    <name type="scientific">Kaistia dalseonensis</name>
    <dbReference type="NCBI Taxonomy" id="410840"/>
    <lineage>
        <taxon>Bacteria</taxon>
        <taxon>Pseudomonadati</taxon>
        <taxon>Pseudomonadota</taxon>
        <taxon>Alphaproteobacteria</taxon>
        <taxon>Hyphomicrobiales</taxon>
        <taxon>Kaistiaceae</taxon>
        <taxon>Kaistia</taxon>
    </lineage>
</organism>
<dbReference type="RefSeq" id="WP_266347025.1">
    <property type="nucleotide sequence ID" value="NZ_JAPKNG010000001.1"/>
</dbReference>
<evidence type="ECO:0000256" key="2">
    <source>
        <dbReference type="ARBA" id="ARBA00023125"/>
    </source>
</evidence>